<sequence length="445" mass="47695">MFILDYIVDLGPAVMMPIIFLIFGLVVGLKFSKALKSGLMVGIGFIGLNITIQLLTENLGPAATRMVENSGLNLTVIDVGWPAASAIAFGSAVGVLIIPVGLVVNVLMLLTKTTKTVNVDIWNYWHFAFTGSLVYMITQDLIVSLLMAAFNMIIIMVIGDRTAKYVEKELGLPGISIPHAFTASFVPIAFIVNWILDRIPGVNKISLDYEQFQKRVGLFGDPAVLGMIIGALLGVIAKYDVKGILNLGVTTAAVLVLIPKMAAILMEGLMPVSESVQEKLQEKFNGNAKLLIGLDSAVGVGNPVTLTISLVMIPVTILLAFIIPGNQFLPIASLSGLTFMFVLITPICRNDFFRTLVVGIVTCGMALLIGTGVASIFTEAAAKANFAIPKGSSLISSLDYGGSWLPYLIVKVSEYKWIGVAIGAIVSFVLMLWNRALIIKENVQS</sequence>
<dbReference type="Proteomes" id="UP001147148">
    <property type="component" value="Unassembled WGS sequence"/>
</dbReference>
<evidence type="ECO:0000256" key="1">
    <source>
        <dbReference type="ARBA" id="ARBA00004651"/>
    </source>
</evidence>
<comment type="subcellular location">
    <subcellularLocation>
        <location evidence="1">Cell membrane</location>
        <topology evidence="1">Multi-pass membrane protein</topology>
    </subcellularLocation>
</comment>
<keyword evidence="5" id="KW-0598">Phosphotransferase system</keyword>
<evidence type="ECO:0000313" key="12">
    <source>
        <dbReference type="Proteomes" id="UP001147148"/>
    </source>
</evidence>
<keyword evidence="7 9" id="KW-1133">Transmembrane helix</keyword>
<proteinExistence type="predicted"/>
<feature type="domain" description="PTS EIIC type-2" evidence="10">
    <location>
        <begin position="4"/>
        <end position="433"/>
    </location>
</feature>
<keyword evidence="3" id="KW-1003">Cell membrane</keyword>
<dbReference type="PANTHER" id="PTHR37324:SF2">
    <property type="entry name" value="PTS SYSTEM GALACTITOL-SPECIFIC EIIC COMPONENT"/>
    <property type="match status" value="1"/>
</dbReference>
<keyword evidence="4 11" id="KW-0762">Sugar transport</keyword>
<dbReference type="PIRSF" id="PIRSF006304">
    <property type="entry name" value="GatC"/>
    <property type="match status" value="1"/>
</dbReference>
<evidence type="ECO:0000256" key="2">
    <source>
        <dbReference type="ARBA" id="ARBA00022448"/>
    </source>
</evidence>
<keyword evidence="8 9" id="KW-0472">Membrane</keyword>
<dbReference type="InterPro" id="IPR013014">
    <property type="entry name" value="PTS_EIIC_2"/>
</dbReference>
<keyword evidence="6 9" id="KW-0812">Transmembrane</keyword>
<evidence type="ECO:0000313" key="11">
    <source>
        <dbReference type="EMBL" id="MDF0480653.1"/>
    </source>
</evidence>
<feature type="transmembrane region" description="Helical" evidence="9">
    <location>
        <begin position="86"/>
        <end position="111"/>
    </location>
</feature>
<dbReference type="InterPro" id="IPR004703">
    <property type="entry name" value="PTS_sugar-sp_permease"/>
</dbReference>
<evidence type="ECO:0000256" key="8">
    <source>
        <dbReference type="ARBA" id="ARBA00023136"/>
    </source>
</evidence>
<feature type="transmembrane region" description="Helical" evidence="9">
    <location>
        <begin position="329"/>
        <end position="348"/>
    </location>
</feature>
<keyword evidence="2" id="KW-0813">Transport</keyword>
<feature type="transmembrane region" description="Helical" evidence="9">
    <location>
        <begin position="355"/>
        <end position="377"/>
    </location>
</feature>
<dbReference type="RefSeq" id="WP_275472207.1">
    <property type="nucleotide sequence ID" value="NZ_JAPDSH010000009.1"/>
</dbReference>
<feature type="transmembrane region" description="Helical" evidence="9">
    <location>
        <begin position="39"/>
        <end position="56"/>
    </location>
</feature>
<evidence type="ECO:0000256" key="7">
    <source>
        <dbReference type="ARBA" id="ARBA00022989"/>
    </source>
</evidence>
<evidence type="ECO:0000256" key="9">
    <source>
        <dbReference type="SAM" id="Phobius"/>
    </source>
</evidence>
<evidence type="ECO:0000256" key="4">
    <source>
        <dbReference type="ARBA" id="ARBA00022597"/>
    </source>
</evidence>
<feature type="transmembrane region" description="Helical" evidence="9">
    <location>
        <begin position="6"/>
        <end position="27"/>
    </location>
</feature>
<dbReference type="Pfam" id="PF03611">
    <property type="entry name" value="EIIC-GAT"/>
    <property type="match status" value="1"/>
</dbReference>
<evidence type="ECO:0000256" key="3">
    <source>
        <dbReference type="ARBA" id="ARBA00022475"/>
    </source>
</evidence>
<feature type="transmembrane region" description="Helical" evidence="9">
    <location>
        <begin position="177"/>
        <end position="196"/>
    </location>
</feature>
<feature type="transmembrane region" description="Helical" evidence="9">
    <location>
        <begin position="132"/>
        <end position="157"/>
    </location>
</feature>
<feature type="transmembrane region" description="Helical" evidence="9">
    <location>
        <begin position="290"/>
        <end position="323"/>
    </location>
</feature>
<protein>
    <submittedName>
        <fullName evidence="11">PTS sugar transporter subunit IIC</fullName>
    </submittedName>
</protein>
<accession>A0ABT5X3S1</accession>
<dbReference type="PROSITE" id="PS51104">
    <property type="entry name" value="PTS_EIIC_TYPE_2"/>
    <property type="match status" value="1"/>
</dbReference>
<organism evidence="11 12">
    <name type="scientific">Vagococcus proximus</name>
    <dbReference type="NCBI Taxonomy" id="2991417"/>
    <lineage>
        <taxon>Bacteria</taxon>
        <taxon>Bacillati</taxon>
        <taxon>Bacillota</taxon>
        <taxon>Bacilli</taxon>
        <taxon>Lactobacillales</taxon>
        <taxon>Enterococcaceae</taxon>
        <taxon>Vagococcus</taxon>
    </lineage>
</organism>
<feature type="transmembrane region" description="Helical" evidence="9">
    <location>
        <begin position="243"/>
        <end position="269"/>
    </location>
</feature>
<feature type="transmembrane region" description="Helical" evidence="9">
    <location>
        <begin position="216"/>
        <end position="237"/>
    </location>
</feature>
<reference evidence="11" key="1">
    <citation type="submission" date="2022-10" db="EMBL/GenBank/DDBJ databases">
        <title>Vagococcus sp. isolated from poultry meat.</title>
        <authorList>
            <person name="Johansson P."/>
            <person name="Bjorkroth J."/>
        </authorList>
    </citation>
    <scope>NUCLEOTIDE SEQUENCE</scope>
    <source>
        <strain evidence="11">PNs007</strain>
    </source>
</reference>
<keyword evidence="12" id="KW-1185">Reference proteome</keyword>
<evidence type="ECO:0000256" key="6">
    <source>
        <dbReference type="ARBA" id="ARBA00022692"/>
    </source>
</evidence>
<evidence type="ECO:0000256" key="5">
    <source>
        <dbReference type="ARBA" id="ARBA00022683"/>
    </source>
</evidence>
<name>A0ABT5X3S1_9ENTE</name>
<feature type="transmembrane region" description="Helical" evidence="9">
    <location>
        <begin position="415"/>
        <end position="433"/>
    </location>
</feature>
<dbReference type="PANTHER" id="PTHR37324">
    <property type="entry name" value="PTS SYSTEM GALACTITOL-SPECIFIC EIIC COMPONENT"/>
    <property type="match status" value="1"/>
</dbReference>
<evidence type="ECO:0000259" key="10">
    <source>
        <dbReference type="PROSITE" id="PS51104"/>
    </source>
</evidence>
<comment type="caution">
    <text evidence="11">The sequence shown here is derived from an EMBL/GenBank/DDBJ whole genome shotgun (WGS) entry which is preliminary data.</text>
</comment>
<dbReference type="EMBL" id="JAPDSH010000009">
    <property type="protein sequence ID" value="MDF0480653.1"/>
    <property type="molecule type" value="Genomic_DNA"/>
</dbReference>
<dbReference type="InterPro" id="IPR013853">
    <property type="entry name" value="EIIC-GAT"/>
</dbReference>
<gene>
    <name evidence="11" type="ORF">OL233_10215</name>
</gene>